<evidence type="ECO:0000313" key="10">
    <source>
        <dbReference type="EMBL" id="QGG48393.1"/>
    </source>
</evidence>
<keyword evidence="4" id="KW-1003">Cell membrane</keyword>
<feature type="transmembrane region" description="Helical" evidence="9">
    <location>
        <begin position="183"/>
        <end position="216"/>
    </location>
</feature>
<accession>A0A5Q2N3F0</accession>
<feature type="transmembrane region" description="Helical" evidence="9">
    <location>
        <begin position="98"/>
        <end position="118"/>
    </location>
</feature>
<dbReference type="Proteomes" id="UP000366051">
    <property type="component" value="Chromosome"/>
</dbReference>
<dbReference type="FunFam" id="1.10.3470.10:FF:000003">
    <property type="entry name" value="Iron ABC transporter permease SitD"/>
    <property type="match status" value="1"/>
</dbReference>
<dbReference type="InterPro" id="IPR037294">
    <property type="entry name" value="ABC_BtuC-like"/>
</dbReference>
<dbReference type="EMBL" id="CP045875">
    <property type="protein sequence ID" value="QGG48393.1"/>
    <property type="molecule type" value="Genomic_DNA"/>
</dbReference>
<evidence type="ECO:0000256" key="3">
    <source>
        <dbReference type="ARBA" id="ARBA00022448"/>
    </source>
</evidence>
<evidence type="ECO:0000313" key="11">
    <source>
        <dbReference type="Proteomes" id="UP000366051"/>
    </source>
</evidence>
<evidence type="ECO:0000256" key="6">
    <source>
        <dbReference type="ARBA" id="ARBA00022989"/>
    </source>
</evidence>
<dbReference type="PANTHER" id="PTHR30477:SF3">
    <property type="entry name" value="METAL TRANSPORT SYSTEM MEMBRANE PROTEIN CT_069-RELATED"/>
    <property type="match status" value="1"/>
</dbReference>
<evidence type="ECO:0000256" key="7">
    <source>
        <dbReference type="ARBA" id="ARBA00023136"/>
    </source>
</evidence>
<dbReference type="GO" id="GO:0055085">
    <property type="term" value="P:transmembrane transport"/>
    <property type="evidence" value="ECO:0007669"/>
    <property type="project" value="InterPro"/>
</dbReference>
<evidence type="ECO:0000256" key="4">
    <source>
        <dbReference type="ARBA" id="ARBA00022475"/>
    </source>
</evidence>
<keyword evidence="3 8" id="KW-0813">Transport</keyword>
<keyword evidence="6 9" id="KW-1133">Transmembrane helix</keyword>
<dbReference type="Gene3D" id="1.10.3470.10">
    <property type="entry name" value="ABC transporter involved in vitamin B12 uptake, BtuC"/>
    <property type="match status" value="1"/>
</dbReference>
<feature type="transmembrane region" description="Helical" evidence="9">
    <location>
        <begin position="228"/>
        <end position="249"/>
    </location>
</feature>
<comment type="similarity">
    <text evidence="2 8">Belongs to the ABC-3 integral membrane protein family.</text>
</comment>
<evidence type="ECO:0000256" key="2">
    <source>
        <dbReference type="ARBA" id="ARBA00008034"/>
    </source>
</evidence>
<sequence length="305" mass="32382">MKELFLALFFDHTLRTVAMGAAALGIVSGALGSFAVLRRQSLLGDAISHAALPGIALAFLLTGSKSALVLLFGAAMAGALATWLVTQIAGLTRVKYDSALGIILSVFFGFGLVLLTYIQKLPNSNQAGLEKFLFGQAAAIVEKDVLLMAGLGLVALFLLFLFWKEFKLLSFDRDFGTTLGYPMALIDFVLTTLLVLAIVIGLQTVGVVLMSAMLIAPAVAARQWTDHLGIMVLLAAFFGAFAGVAGTVASSTISRMPAGPAIVVAVSILVIISILFAPRRGVIWQRGRDYLMRQRFRAMGGKKNG</sequence>
<gene>
    <name evidence="10" type="ORF">FTV88_2295</name>
</gene>
<evidence type="ECO:0000256" key="8">
    <source>
        <dbReference type="RuleBase" id="RU003943"/>
    </source>
</evidence>
<dbReference type="InterPro" id="IPR001626">
    <property type="entry name" value="ABC_TroCD"/>
</dbReference>
<evidence type="ECO:0000256" key="5">
    <source>
        <dbReference type="ARBA" id="ARBA00022692"/>
    </source>
</evidence>
<comment type="subcellular location">
    <subcellularLocation>
        <location evidence="1 8">Cell membrane</location>
        <topology evidence="1 8">Multi-pass membrane protein</topology>
    </subcellularLocation>
</comment>
<name>A0A5Q2N3F0_9FIRM</name>
<dbReference type="RefSeq" id="WP_153725578.1">
    <property type="nucleotide sequence ID" value="NZ_CP045875.1"/>
</dbReference>
<feature type="transmembrane region" description="Helical" evidence="9">
    <location>
        <begin position="145"/>
        <end position="163"/>
    </location>
</feature>
<feature type="transmembrane region" description="Helical" evidence="9">
    <location>
        <begin position="68"/>
        <end position="86"/>
    </location>
</feature>
<dbReference type="PANTHER" id="PTHR30477">
    <property type="entry name" value="ABC-TRANSPORTER METAL-BINDING PROTEIN"/>
    <property type="match status" value="1"/>
</dbReference>
<keyword evidence="5 8" id="KW-0812">Transmembrane</keyword>
<proteinExistence type="inferred from homology"/>
<keyword evidence="7 9" id="KW-0472">Membrane</keyword>
<reference evidence="11" key="1">
    <citation type="submission" date="2019-11" db="EMBL/GenBank/DDBJ databases">
        <title>Genome sequence of Heliorestis convoluta strain HH, an alkaliphilic and minimalistic phototrophic bacterium from a soda lake in Egypt.</title>
        <authorList>
            <person name="Dewey E.D."/>
            <person name="Stokes L.M."/>
            <person name="Burchell B.M."/>
            <person name="Shaffer K.N."/>
            <person name="Huntington A.M."/>
            <person name="Baker J.M."/>
            <person name="Nadendla S."/>
            <person name="Giglio M.G."/>
            <person name="Touchman J.W."/>
            <person name="Blankenship R.E."/>
            <person name="Madigan M.T."/>
            <person name="Sattley W.M."/>
        </authorList>
    </citation>
    <scope>NUCLEOTIDE SEQUENCE [LARGE SCALE GENOMIC DNA]</scope>
    <source>
        <strain evidence="11">HH</strain>
    </source>
</reference>
<protein>
    <submittedName>
        <fullName evidence="10">ABC 3 transport family protein</fullName>
    </submittedName>
</protein>
<keyword evidence="11" id="KW-1185">Reference proteome</keyword>
<evidence type="ECO:0000256" key="9">
    <source>
        <dbReference type="SAM" id="Phobius"/>
    </source>
</evidence>
<dbReference type="GO" id="GO:0043190">
    <property type="term" value="C:ATP-binding cassette (ABC) transporter complex"/>
    <property type="evidence" value="ECO:0007669"/>
    <property type="project" value="InterPro"/>
</dbReference>
<evidence type="ECO:0000256" key="1">
    <source>
        <dbReference type="ARBA" id="ARBA00004651"/>
    </source>
</evidence>
<organism evidence="10 11">
    <name type="scientific">Heliorestis convoluta</name>
    <dbReference type="NCBI Taxonomy" id="356322"/>
    <lineage>
        <taxon>Bacteria</taxon>
        <taxon>Bacillati</taxon>
        <taxon>Bacillota</taxon>
        <taxon>Clostridia</taxon>
        <taxon>Eubacteriales</taxon>
        <taxon>Heliobacteriaceae</taxon>
        <taxon>Heliorestis</taxon>
    </lineage>
</organism>
<feature type="transmembrane region" description="Helical" evidence="9">
    <location>
        <begin position="261"/>
        <end position="278"/>
    </location>
</feature>
<dbReference type="GO" id="GO:0071281">
    <property type="term" value="P:cellular response to iron ion"/>
    <property type="evidence" value="ECO:0007669"/>
    <property type="project" value="UniProtKB-ARBA"/>
</dbReference>
<dbReference type="CDD" id="cd06550">
    <property type="entry name" value="TM_ABC_iron-siderophores_like"/>
    <property type="match status" value="1"/>
</dbReference>
<dbReference type="SUPFAM" id="SSF81345">
    <property type="entry name" value="ABC transporter involved in vitamin B12 uptake, BtuC"/>
    <property type="match status" value="1"/>
</dbReference>
<dbReference type="GO" id="GO:0010043">
    <property type="term" value="P:response to zinc ion"/>
    <property type="evidence" value="ECO:0007669"/>
    <property type="project" value="TreeGrafter"/>
</dbReference>
<dbReference type="Pfam" id="PF00950">
    <property type="entry name" value="ABC-3"/>
    <property type="match status" value="1"/>
</dbReference>
<dbReference type="KEGG" id="hcv:FTV88_2295"/>
<dbReference type="AlphaFoldDB" id="A0A5Q2N3F0"/>
<dbReference type="OrthoDB" id="9798540at2"/>